<proteinExistence type="predicted"/>
<dbReference type="AlphaFoldDB" id="A0A3M7MEG2"/>
<dbReference type="PANTHER" id="PTHR38846:SF1">
    <property type="entry name" value="C3H1-TYPE DOMAIN-CONTAINING PROTEIN"/>
    <property type="match status" value="1"/>
</dbReference>
<name>A0A3M7MEG2_9PLEO</name>
<dbReference type="EMBL" id="KE747835">
    <property type="protein sequence ID" value="RMZ72867.1"/>
    <property type="molecule type" value="Genomic_DNA"/>
</dbReference>
<reference evidence="1 2" key="1">
    <citation type="journal article" date="2014" name="PLoS ONE">
        <title>De novo Genome Assembly of the Fungal Plant Pathogen Pyrenophora semeniperda.</title>
        <authorList>
            <person name="Soliai M.M."/>
            <person name="Meyer S.E."/>
            <person name="Udall J.A."/>
            <person name="Elzinga D.E."/>
            <person name="Hermansen R.A."/>
            <person name="Bodily P.M."/>
            <person name="Hart A.A."/>
            <person name="Coleman C.E."/>
        </authorList>
    </citation>
    <scope>NUCLEOTIDE SEQUENCE [LARGE SCALE GENOMIC DNA]</scope>
    <source>
        <strain evidence="1 2">CCB06</strain>
        <tissue evidence="1">Mycelium</tissue>
    </source>
</reference>
<sequence length="668" mass="76038">MTQASDADTGAGSASLAQGNNAINLSSTAGAWFLQFAGFLYNHRDTLGDNFNRLAKERKWGNKLNKSAGPSVKLKKRQAMSSSQANSWFIQFAGFTYYHSETLGDNFNRLAKERKWGYKLEQKRWAQCQAEEFSKKTIADVSSQAEEPSSITRIGTSSQAGSRFLQFAGFTYDPSETLEENVHRLATERKWGDKLTCKRLAEFQADTSSSITRIGASPQAGSWFCKFLGFKYDPSEPREDNFKRLAALRKWGDKLKCKHWTQCQAEEPSSHIRIGASPDAGSWFLNFPSFAYDYSLPLEDNFSRLAASHKWDREEKRKHWAECQIEEFGNAYGTDTTKLENWQNLCREVRIDEPMPSITQCKKALNASDVLVNLENLINHRNMPGVEVIRFNDWEEFMAYTVPDRIFAKKMAKKEGFIPLLGKEKERMSAESAGIVAGRTSRRCGVGNELNMLHTPRAWSLLVVDDSSCLKDYFEEEKKYYAPKECDRDYIEYVIARNMNAMEKAGDKRVTKEELLEKITPLFQGYYDMSLTMDHLYEASTQDCIQDYQKLIQVGPMLILRDMAMAADQEADRQAEEYKERVDTLAGMLDFATKVHEETAAATLRFLDGLGFALDPKIQNLRRAMEDSRRVLGENLRACVEAGWVTKENTSENDVSILSEVLLAPKET</sequence>
<dbReference type="PANTHER" id="PTHR38846">
    <property type="entry name" value="C3H1-TYPE DOMAIN-CONTAINING PROTEIN"/>
    <property type="match status" value="1"/>
</dbReference>
<evidence type="ECO:0000313" key="2">
    <source>
        <dbReference type="Proteomes" id="UP000265663"/>
    </source>
</evidence>
<protein>
    <submittedName>
        <fullName evidence="1">Transcription factor Zn C2H2</fullName>
    </submittedName>
</protein>
<evidence type="ECO:0000313" key="1">
    <source>
        <dbReference type="EMBL" id="RMZ72867.1"/>
    </source>
</evidence>
<dbReference type="Proteomes" id="UP000265663">
    <property type="component" value="Unassembled WGS sequence"/>
</dbReference>
<organism evidence="1 2">
    <name type="scientific">Pyrenophora seminiperda CCB06</name>
    <dbReference type="NCBI Taxonomy" id="1302712"/>
    <lineage>
        <taxon>Eukaryota</taxon>
        <taxon>Fungi</taxon>
        <taxon>Dikarya</taxon>
        <taxon>Ascomycota</taxon>
        <taxon>Pezizomycotina</taxon>
        <taxon>Dothideomycetes</taxon>
        <taxon>Pleosporomycetidae</taxon>
        <taxon>Pleosporales</taxon>
        <taxon>Pleosporineae</taxon>
        <taxon>Pleosporaceae</taxon>
        <taxon>Pyrenophora</taxon>
    </lineage>
</organism>
<accession>A0A3M7MEG2</accession>
<gene>
    <name evidence="1" type="ORF">GMOD_00010449</name>
</gene>
<dbReference type="OrthoDB" id="6105938at2759"/>
<keyword evidence="2" id="KW-1185">Reference proteome</keyword>